<feature type="domain" description="Amidohydrolase 3" evidence="1">
    <location>
        <begin position="54"/>
        <end position="538"/>
    </location>
</feature>
<proteinExistence type="predicted"/>
<sequence>MSATIFTNGRVFQNLGPKSASQFFDTLIVQDGKIAHVGSSDDAAVQTHRAAGCEVRDLGGKHVLPGFIDAHMHFLLLGQSLTKVQLDGSKDLADIRARIKLYATAHPEKERILCSGWMHSMTDGEAKASMLDDLDPRPIYIDSKDLHSCWCNSAALKELGVQERENPAGGTIERDADGKASGLLSEACILLIVWPYLAQVLPLEDKMSALRAAIQAYHAVGCTGCIDMAMDENAWEAILALQKSQGGSLPLRVAAHWCINPGDGEEHRLRQVQRAIELNRQYNNDASPELRIVGIKIICDGVIDACTAALAEPYTSNAHIEGPIWTPKMLDAVVKKACDAGLQCALHAIGDQAVHNAVNVLEKHGKPGQRHRIEHLELTAPEDAKRLGELGITASIQPVHSDPSILRAWPKLLGPERLKRAFAYSDFADHGAPLAIGSDSPTAPYAPLPNLYVATTRKSAKQPDAKDAPVNANFRLDLVQAVAAATSGAAFSCFADERVGSLEVGKMADFVVVDMAWNGEELLKAAVAATYFGGVRVYGA</sequence>
<dbReference type="Gene3D" id="2.30.40.10">
    <property type="entry name" value="Urease, subunit C, domain 1"/>
    <property type="match status" value="1"/>
</dbReference>
<accession>A0A8K0QZX5</accession>
<dbReference type="PANTHER" id="PTHR22642">
    <property type="entry name" value="IMIDAZOLONEPROPIONASE"/>
    <property type="match status" value="1"/>
</dbReference>
<organism evidence="2 3">
    <name type="scientific">Paraphoma chrysanthemicola</name>
    <dbReference type="NCBI Taxonomy" id="798071"/>
    <lineage>
        <taxon>Eukaryota</taxon>
        <taxon>Fungi</taxon>
        <taxon>Dikarya</taxon>
        <taxon>Ascomycota</taxon>
        <taxon>Pezizomycotina</taxon>
        <taxon>Dothideomycetes</taxon>
        <taxon>Pleosporomycetidae</taxon>
        <taxon>Pleosporales</taxon>
        <taxon>Pleosporineae</taxon>
        <taxon>Phaeosphaeriaceae</taxon>
        <taxon>Paraphoma</taxon>
    </lineage>
</organism>
<protein>
    <submittedName>
        <fullName evidence="2">Amidohydrolase 3</fullName>
    </submittedName>
</protein>
<dbReference type="Gene3D" id="3.10.310.70">
    <property type="match status" value="1"/>
</dbReference>
<dbReference type="EMBL" id="JAGMVJ010000016">
    <property type="protein sequence ID" value="KAH7079798.1"/>
    <property type="molecule type" value="Genomic_DNA"/>
</dbReference>
<dbReference type="Pfam" id="PF07969">
    <property type="entry name" value="Amidohydro_3"/>
    <property type="match status" value="1"/>
</dbReference>
<dbReference type="SUPFAM" id="SSF51338">
    <property type="entry name" value="Composite domain of metallo-dependent hydrolases"/>
    <property type="match status" value="1"/>
</dbReference>
<dbReference type="AlphaFoldDB" id="A0A8K0QZX5"/>
<evidence type="ECO:0000313" key="2">
    <source>
        <dbReference type="EMBL" id="KAH7079798.1"/>
    </source>
</evidence>
<name>A0A8K0QZX5_9PLEO</name>
<dbReference type="Proteomes" id="UP000813461">
    <property type="component" value="Unassembled WGS sequence"/>
</dbReference>
<dbReference type="GO" id="GO:0016810">
    <property type="term" value="F:hydrolase activity, acting on carbon-nitrogen (but not peptide) bonds"/>
    <property type="evidence" value="ECO:0007669"/>
    <property type="project" value="InterPro"/>
</dbReference>
<dbReference type="InterPro" id="IPR011059">
    <property type="entry name" value="Metal-dep_hydrolase_composite"/>
</dbReference>
<comment type="caution">
    <text evidence="2">The sequence shown here is derived from an EMBL/GenBank/DDBJ whole genome shotgun (WGS) entry which is preliminary data.</text>
</comment>
<reference evidence="2" key="1">
    <citation type="journal article" date="2021" name="Nat. Commun.">
        <title>Genetic determinants of endophytism in the Arabidopsis root mycobiome.</title>
        <authorList>
            <person name="Mesny F."/>
            <person name="Miyauchi S."/>
            <person name="Thiergart T."/>
            <person name="Pickel B."/>
            <person name="Atanasova L."/>
            <person name="Karlsson M."/>
            <person name="Huettel B."/>
            <person name="Barry K.W."/>
            <person name="Haridas S."/>
            <person name="Chen C."/>
            <person name="Bauer D."/>
            <person name="Andreopoulos W."/>
            <person name="Pangilinan J."/>
            <person name="LaButti K."/>
            <person name="Riley R."/>
            <person name="Lipzen A."/>
            <person name="Clum A."/>
            <person name="Drula E."/>
            <person name="Henrissat B."/>
            <person name="Kohler A."/>
            <person name="Grigoriev I.V."/>
            <person name="Martin F.M."/>
            <person name="Hacquard S."/>
        </authorList>
    </citation>
    <scope>NUCLEOTIDE SEQUENCE</scope>
    <source>
        <strain evidence="2">MPI-SDFR-AT-0120</strain>
    </source>
</reference>
<dbReference type="SUPFAM" id="SSF51556">
    <property type="entry name" value="Metallo-dependent hydrolases"/>
    <property type="match status" value="1"/>
</dbReference>
<dbReference type="OrthoDB" id="3501663at2759"/>
<evidence type="ECO:0000313" key="3">
    <source>
        <dbReference type="Proteomes" id="UP000813461"/>
    </source>
</evidence>
<gene>
    <name evidence="2" type="ORF">FB567DRAFT_129196</name>
</gene>
<dbReference type="InterPro" id="IPR033932">
    <property type="entry name" value="YtcJ-like"/>
</dbReference>
<evidence type="ECO:0000259" key="1">
    <source>
        <dbReference type="Pfam" id="PF07969"/>
    </source>
</evidence>
<keyword evidence="3" id="KW-1185">Reference proteome</keyword>
<dbReference type="Gene3D" id="3.20.20.140">
    <property type="entry name" value="Metal-dependent hydrolases"/>
    <property type="match status" value="1"/>
</dbReference>
<dbReference type="CDD" id="cd01300">
    <property type="entry name" value="YtcJ_like"/>
    <property type="match status" value="1"/>
</dbReference>
<dbReference type="PANTHER" id="PTHR22642:SF20">
    <property type="entry name" value="AMIDOHYDROLASE 3 DOMAIN-CONTAINING PROTEIN"/>
    <property type="match status" value="1"/>
</dbReference>
<dbReference type="InterPro" id="IPR032466">
    <property type="entry name" value="Metal_Hydrolase"/>
</dbReference>
<dbReference type="InterPro" id="IPR013108">
    <property type="entry name" value="Amidohydro_3"/>
</dbReference>